<feature type="compositionally biased region" description="Polar residues" evidence="2">
    <location>
        <begin position="402"/>
        <end position="414"/>
    </location>
</feature>
<proteinExistence type="predicted"/>
<dbReference type="OMA" id="INMSTIM"/>
<organism evidence="3 4">
    <name type="scientific">Plasmodium gonderi</name>
    <dbReference type="NCBI Taxonomy" id="77519"/>
    <lineage>
        <taxon>Eukaryota</taxon>
        <taxon>Sar</taxon>
        <taxon>Alveolata</taxon>
        <taxon>Apicomplexa</taxon>
        <taxon>Aconoidasida</taxon>
        <taxon>Haemosporida</taxon>
        <taxon>Plasmodiidae</taxon>
        <taxon>Plasmodium</taxon>
        <taxon>Plasmodium (Plasmodium)</taxon>
    </lineage>
</organism>
<keyword evidence="4" id="KW-1185">Reference proteome</keyword>
<feature type="compositionally biased region" description="Low complexity" evidence="2">
    <location>
        <begin position="731"/>
        <end position="756"/>
    </location>
</feature>
<comment type="caution">
    <text evidence="3">The sequence shown here is derived from an EMBL/GenBank/DDBJ whole genome shotgun (WGS) entry which is preliminary data.</text>
</comment>
<feature type="coiled-coil region" evidence="1">
    <location>
        <begin position="92"/>
        <end position="271"/>
    </location>
</feature>
<evidence type="ECO:0000256" key="1">
    <source>
        <dbReference type="SAM" id="Coils"/>
    </source>
</evidence>
<name>A0A1Y1J9X0_PLAGO</name>
<dbReference type="GeneID" id="39745992"/>
<reference evidence="4" key="1">
    <citation type="submission" date="2017-04" db="EMBL/GenBank/DDBJ databases">
        <title>Plasmodium gonderi genome.</title>
        <authorList>
            <person name="Arisue N."/>
            <person name="Honma H."/>
            <person name="Kawai S."/>
            <person name="Tougan T."/>
            <person name="Tanabe K."/>
            <person name="Horii T."/>
        </authorList>
    </citation>
    <scope>NUCLEOTIDE SEQUENCE [LARGE SCALE GENOMIC DNA]</scope>
    <source>
        <strain evidence="4">ATCC 30045</strain>
    </source>
</reference>
<evidence type="ECO:0000256" key="2">
    <source>
        <dbReference type="SAM" id="MobiDB-lite"/>
    </source>
</evidence>
<dbReference type="RefSeq" id="XP_028541875.1">
    <property type="nucleotide sequence ID" value="XM_028686074.1"/>
</dbReference>
<feature type="coiled-coil region" evidence="1">
    <location>
        <begin position="439"/>
        <end position="518"/>
    </location>
</feature>
<feature type="region of interest" description="Disordered" evidence="2">
    <location>
        <begin position="722"/>
        <end position="763"/>
    </location>
</feature>
<gene>
    <name evidence="3" type="ORF">PGO_030880</name>
</gene>
<feature type="coiled-coil region" evidence="1">
    <location>
        <begin position="325"/>
        <end position="359"/>
    </location>
</feature>
<feature type="region of interest" description="Disordered" evidence="2">
    <location>
        <begin position="365"/>
        <end position="425"/>
    </location>
</feature>
<dbReference type="AlphaFoldDB" id="A0A1Y1J9X0"/>
<dbReference type="OrthoDB" id="392179at2759"/>
<sequence length="866" mass="101881">MSSVKGEEENKKDEEIFKLRKLATIFKSECKKLKEENETLKKNVHINKKELTKDGGDNGESQVVEQHHNEYAKRTMIEKNYKRLKNFTLMLEEKITNMKNENKKRCQDLEEKVKGCENDLSMFECENEKLKKTVKEKEETVDKLKNKMEEFRTYLKEQKGMTSMTENMINQTIEYKLEIKKLRENLDFLKNSEEITSKERQQYRSMIMLCSQYKEKCKQLPILESKIEMLENKIKELEIFKYRDKEKFENIVELKNTILNHQIENSKLNEQLNEWTKFSKLYIDSKAIDIESMKKAMNEIRGKYNQVNSTKTDLEVKYKKLIVDMEIVKQNMEDKNLEIKIIKNRNRQLEKMYEFVKRDHLRELAKDKEAAPRGDSTSSTDGEKQAVETNTGDGIMKDKTNMQHGETPQGQTNTQKEEDEEKKKNQKLMKILTEYKTMYDFVKTDNEQKERLIEELSEKIKKYQIEFQKSYLRQKNAETISNELQLHEKEIQILKEEIENYKNKVVKLENDLIHVNNQWNDDNEKNETIINELKESIKKAQFDSKINNSTVLTTKPANLTKQEITTTDLKKQKNNMINILYTDLENLNSVDEIEFATLRNENLYLKSKIEVLKLFYSNQIKTYREAFLYILGWDIQIEQTDDDIFFILTSLFSTHDGKFVFIKTNESKDNKRFYNSHPDEEVQSKRVKLQEDSQTGLVEAQVCTCSTSEVVEKNHAEAVVEPNVSLPQEGSSNSSNNIISNNISSNNNNSSNNNDNNKCEKMKGNPYEGMIGERNEINTQAIMEKSNLENTNIKFSSIVKGCKYSLLLHGYYGIKWNQNENWKNHINKINTYPILLSLSCIEEFNNIKSQYSNSLGKNAKGMLFKL</sequence>
<protein>
    <submittedName>
        <fullName evidence="3">Uncharacterized protein</fullName>
    </submittedName>
</protein>
<dbReference type="Proteomes" id="UP000195521">
    <property type="component" value="Unassembled WGS sequence"/>
</dbReference>
<dbReference type="EMBL" id="BDQF01000003">
    <property type="protein sequence ID" value="GAW79286.1"/>
    <property type="molecule type" value="Genomic_DNA"/>
</dbReference>
<keyword evidence="1" id="KW-0175">Coiled coil</keyword>
<evidence type="ECO:0000313" key="3">
    <source>
        <dbReference type="EMBL" id="GAW79286.1"/>
    </source>
</evidence>
<feature type="coiled-coil region" evidence="1">
    <location>
        <begin position="23"/>
        <end position="50"/>
    </location>
</feature>
<accession>A0A1Y1J9X0</accession>
<evidence type="ECO:0000313" key="4">
    <source>
        <dbReference type="Proteomes" id="UP000195521"/>
    </source>
</evidence>